<proteinExistence type="predicted"/>
<dbReference type="RefSeq" id="WP_390210561.1">
    <property type="nucleotide sequence ID" value="NZ_JBHLXJ010000004.1"/>
</dbReference>
<gene>
    <name evidence="1" type="ORF">ACFFJH_05095</name>
</gene>
<evidence type="ECO:0000313" key="2">
    <source>
        <dbReference type="Proteomes" id="UP001589844"/>
    </source>
</evidence>
<evidence type="ECO:0008006" key="3">
    <source>
        <dbReference type="Google" id="ProtNLM"/>
    </source>
</evidence>
<evidence type="ECO:0000313" key="1">
    <source>
        <dbReference type="EMBL" id="MFC0349171.1"/>
    </source>
</evidence>
<keyword evidence="2" id="KW-1185">Reference proteome</keyword>
<organism evidence="1 2">
    <name type="scientific">Undibacterium danionis</name>
    <dbReference type="NCBI Taxonomy" id="1812100"/>
    <lineage>
        <taxon>Bacteria</taxon>
        <taxon>Pseudomonadati</taxon>
        <taxon>Pseudomonadota</taxon>
        <taxon>Betaproteobacteria</taxon>
        <taxon>Burkholderiales</taxon>
        <taxon>Oxalobacteraceae</taxon>
        <taxon>Undibacterium</taxon>
    </lineage>
</organism>
<comment type="caution">
    <text evidence="1">The sequence shown here is derived from an EMBL/GenBank/DDBJ whole genome shotgun (WGS) entry which is preliminary data.</text>
</comment>
<protein>
    <recommendedName>
        <fullName evidence="3">Apea-like HEPN domain-containing protein</fullName>
    </recommendedName>
</protein>
<name>A0ABV6IBI4_9BURK</name>
<dbReference type="Proteomes" id="UP001589844">
    <property type="component" value="Unassembled WGS sequence"/>
</dbReference>
<dbReference type="EMBL" id="JBHLXJ010000004">
    <property type="protein sequence ID" value="MFC0349171.1"/>
    <property type="molecule type" value="Genomic_DNA"/>
</dbReference>
<sequence length="283" mass="32637">MRLLSAIYGFEITRPISYGSWRIEPIIDSPEQANTLARDPEAYNLTAIVVGDTFPENERFKLEGVLCFIEHLDVIVFPAIQLIDDAEPDASKLPRILRRQRRHSGVGAVIARDLLFHQSRTDFLTLAMSKLSDDEFCKSTKFNILFFKCIETFRQRSPFLEISYFLLFSGLESFARASLNDTKTRDAAKPIYSQLSSYGLNVVLEDLSDLPRSIRTYARLRNSLFHNSEFRHTIHIGNSEIQLDATTYFFHLSMLVNLTILKAVGFDDGHTNWEAWLDRQMHY</sequence>
<accession>A0ABV6IBI4</accession>
<reference evidence="1 2" key="1">
    <citation type="submission" date="2024-09" db="EMBL/GenBank/DDBJ databases">
        <authorList>
            <person name="Sun Q."/>
            <person name="Mori K."/>
        </authorList>
    </citation>
    <scope>NUCLEOTIDE SEQUENCE [LARGE SCALE GENOMIC DNA]</scope>
    <source>
        <strain evidence="1 2">CCM 8677</strain>
    </source>
</reference>